<comment type="caution">
    <text evidence="10">The sequence shown here is derived from an EMBL/GenBank/DDBJ whole genome shotgun (WGS) entry which is preliminary data.</text>
</comment>
<accession>A0A401NZT7</accession>
<gene>
    <name evidence="10" type="ORF">scyTo_0012005</name>
</gene>
<dbReference type="Gene3D" id="2.60.40.10">
    <property type="entry name" value="Immunoglobulins"/>
    <property type="match status" value="2"/>
</dbReference>
<feature type="transmembrane region" description="Helical" evidence="8">
    <location>
        <begin position="325"/>
        <end position="344"/>
    </location>
</feature>
<dbReference type="PANTHER" id="PTHR23411">
    <property type="entry name" value="TAPASIN"/>
    <property type="match status" value="1"/>
</dbReference>
<sequence>MGLQDLLYAVEGGDPIMSDGITKRFTAKKIADGAFDLKIGTVQLNDTARYFCASSVAHRYTWAEPCYKNPPLVRHWPLTCPICPKVDRQVVRWGLQRDREADVQVDKAGVIPSTSVRAVLQRILPLALTPDWGVSLEISNAPTPKASEQERTVLDGWPIAGSGRQRLRVCVCASNTVNAEQYFGEGTRLTVLEAGQEIKNPKVTIFDPSEEEIRQRKKATIVCLANDFFPDYLKFSWTANGEEVEEKYVVTDRPQKGTNGLYSASSRATVPLEEWGRKEFSCKVIHYSKDGAEVYAEKKISSKTGLCEGNAERVRKQQIMAKTTYSLLISKSILYMATVIILLLKMKCSGKLAKHFD</sequence>
<dbReference type="SUPFAM" id="SSF48726">
    <property type="entry name" value="Immunoglobulin"/>
    <property type="match status" value="2"/>
</dbReference>
<dbReference type="FunFam" id="2.60.40.10:FF:000283">
    <property type="entry name" value="Immunoglobulin kappa constant"/>
    <property type="match status" value="1"/>
</dbReference>
<dbReference type="InterPro" id="IPR003597">
    <property type="entry name" value="Ig_C1-set"/>
</dbReference>
<protein>
    <recommendedName>
        <fullName evidence="9">Ig-like domain-containing protein</fullName>
    </recommendedName>
</protein>
<keyword evidence="7" id="KW-1280">Immunoglobulin</keyword>
<dbReference type="InterPro" id="IPR013783">
    <property type="entry name" value="Ig-like_fold"/>
</dbReference>
<keyword evidence="2" id="KW-0964">Secreted</keyword>
<dbReference type="AlphaFoldDB" id="A0A401NZT7"/>
<keyword evidence="5" id="KW-1015">Disulfide bond</keyword>
<comment type="subcellular location">
    <subcellularLocation>
        <location evidence="1">Secreted</location>
    </subcellularLocation>
</comment>
<dbReference type="PROSITE" id="PS50835">
    <property type="entry name" value="IG_LIKE"/>
    <property type="match status" value="1"/>
</dbReference>
<keyword evidence="6" id="KW-0325">Glycoprotein</keyword>
<dbReference type="SMART" id="SM00407">
    <property type="entry name" value="IGc1"/>
    <property type="match status" value="1"/>
</dbReference>
<evidence type="ECO:0000259" key="9">
    <source>
        <dbReference type="PROSITE" id="PS50835"/>
    </source>
</evidence>
<dbReference type="InterPro" id="IPR050380">
    <property type="entry name" value="Immune_Resp_Modulators"/>
</dbReference>
<evidence type="ECO:0000313" key="10">
    <source>
        <dbReference type="EMBL" id="GCB66422.1"/>
    </source>
</evidence>
<name>A0A401NZT7_SCYTO</name>
<dbReference type="EMBL" id="BFAA01005664">
    <property type="protein sequence ID" value="GCB66422.1"/>
    <property type="molecule type" value="Genomic_DNA"/>
</dbReference>
<keyword evidence="8" id="KW-0472">Membrane</keyword>
<evidence type="ECO:0000256" key="3">
    <source>
        <dbReference type="ARBA" id="ARBA00022859"/>
    </source>
</evidence>
<evidence type="ECO:0000256" key="8">
    <source>
        <dbReference type="SAM" id="Phobius"/>
    </source>
</evidence>
<dbReference type="Proteomes" id="UP000288216">
    <property type="component" value="Unassembled WGS sequence"/>
</dbReference>
<proteinExistence type="predicted"/>
<dbReference type="OrthoDB" id="9049585at2759"/>
<dbReference type="InterPro" id="IPR036179">
    <property type="entry name" value="Ig-like_dom_sf"/>
</dbReference>
<evidence type="ECO:0000256" key="4">
    <source>
        <dbReference type="ARBA" id="ARBA00023130"/>
    </source>
</evidence>
<evidence type="ECO:0000256" key="6">
    <source>
        <dbReference type="ARBA" id="ARBA00023180"/>
    </source>
</evidence>
<evidence type="ECO:0000256" key="1">
    <source>
        <dbReference type="ARBA" id="ARBA00004613"/>
    </source>
</evidence>
<evidence type="ECO:0000313" key="11">
    <source>
        <dbReference type="Proteomes" id="UP000288216"/>
    </source>
</evidence>
<dbReference type="Pfam" id="PF07654">
    <property type="entry name" value="C1-set"/>
    <property type="match status" value="1"/>
</dbReference>
<evidence type="ECO:0000256" key="7">
    <source>
        <dbReference type="ARBA" id="ARBA00043265"/>
    </source>
</evidence>
<keyword evidence="8" id="KW-1133">Transmembrane helix</keyword>
<keyword evidence="11" id="KW-1185">Reference proteome</keyword>
<keyword evidence="4" id="KW-1064">Adaptive immunity</keyword>
<dbReference type="GO" id="GO:0002250">
    <property type="term" value="P:adaptive immune response"/>
    <property type="evidence" value="ECO:0007669"/>
    <property type="project" value="UniProtKB-KW"/>
</dbReference>
<feature type="domain" description="Ig-like" evidence="9">
    <location>
        <begin position="201"/>
        <end position="301"/>
    </location>
</feature>
<evidence type="ECO:0000256" key="2">
    <source>
        <dbReference type="ARBA" id="ARBA00022525"/>
    </source>
</evidence>
<dbReference type="GO" id="GO:0005576">
    <property type="term" value="C:extracellular region"/>
    <property type="evidence" value="ECO:0007669"/>
    <property type="project" value="UniProtKB-SubCell"/>
</dbReference>
<dbReference type="STRING" id="75743.A0A401NZT7"/>
<reference evidence="10 11" key="1">
    <citation type="journal article" date="2018" name="Nat. Ecol. Evol.">
        <title>Shark genomes provide insights into elasmobranch evolution and the origin of vertebrates.</title>
        <authorList>
            <person name="Hara Y"/>
            <person name="Yamaguchi K"/>
            <person name="Onimaru K"/>
            <person name="Kadota M"/>
            <person name="Koyanagi M"/>
            <person name="Keeley SD"/>
            <person name="Tatsumi K"/>
            <person name="Tanaka K"/>
            <person name="Motone F"/>
            <person name="Kageyama Y"/>
            <person name="Nozu R"/>
            <person name="Adachi N"/>
            <person name="Nishimura O"/>
            <person name="Nakagawa R"/>
            <person name="Tanegashima C"/>
            <person name="Kiyatake I"/>
            <person name="Matsumoto R"/>
            <person name="Murakumo K"/>
            <person name="Nishida K"/>
            <person name="Terakita A"/>
            <person name="Kuratani S"/>
            <person name="Sato K"/>
            <person name="Hyodo S Kuraku.S."/>
        </authorList>
    </citation>
    <scope>NUCLEOTIDE SEQUENCE [LARGE SCALE GENOMIC DNA]</scope>
</reference>
<organism evidence="10 11">
    <name type="scientific">Scyliorhinus torazame</name>
    <name type="common">Cloudy catshark</name>
    <name type="synonym">Catulus torazame</name>
    <dbReference type="NCBI Taxonomy" id="75743"/>
    <lineage>
        <taxon>Eukaryota</taxon>
        <taxon>Metazoa</taxon>
        <taxon>Chordata</taxon>
        <taxon>Craniata</taxon>
        <taxon>Vertebrata</taxon>
        <taxon>Chondrichthyes</taxon>
        <taxon>Elasmobranchii</taxon>
        <taxon>Galeomorphii</taxon>
        <taxon>Galeoidea</taxon>
        <taxon>Carcharhiniformes</taxon>
        <taxon>Scyliorhinidae</taxon>
        <taxon>Scyliorhinus</taxon>
    </lineage>
</organism>
<keyword evidence="8" id="KW-0812">Transmembrane</keyword>
<dbReference type="GO" id="GO:0019814">
    <property type="term" value="C:immunoglobulin complex"/>
    <property type="evidence" value="ECO:0007669"/>
    <property type="project" value="UniProtKB-KW"/>
</dbReference>
<dbReference type="InterPro" id="IPR007110">
    <property type="entry name" value="Ig-like_dom"/>
</dbReference>
<keyword evidence="3" id="KW-0391">Immunity</keyword>
<evidence type="ECO:0000256" key="5">
    <source>
        <dbReference type="ARBA" id="ARBA00023157"/>
    </source>
</evidence>